<organism evidence="2 3">
    <name type="scientific">Eiseniibacteriota bacterium</name>
    <dbReference type="NCBI Taxonomy" id="2212470"/>
    <lineage>
        <taxon>Bacteria</taxon>
        <taxon>Candidatus Eiseniibacteriota</taxon>
    </lineage>
</organism>
<evidence type="ECO:0000313" key="2">
    <source>
        <dbReference type="EMBL" id="TMQ71062.1"/>
    </source>
</evidence>
<dbReference type="EMBL" id="VBPB01000187">
    <property type="protein sequence ID" value="TMQ71062.1"/>
    <property type="molecule type" value="Genomic_DNA"/>
</dbReference>
<reference evidence="2 3" key="1">
    <citation type="journal article" date="2019" name="Nat. Microbiol.">
        <title>Mediterranean grassland soil C-N compound turnover is dependent on rainfall and depth, and is mediated by genomically divergent microorganisms.</title>
        <authorList>
            <person name="Diamond S."/>
            <person name="Andeer P.F."/>
            <person name="Li Z."/>
            <person name="Crits-Christoph A."/>
            <person name="Burstein D."/>
            <person name="Anantharaman K."/>
            <person name="Lane K.R."/>
            <person name="Thomas B.C."/>
            <person name="Pan C."/>
            <person name="Northen T.R."/>
            <person name="Banfield J.F."/>
        </authorList>
    </citation>
    <scope>NUCLEOTIDE SEQUENCE [LARGE SCALE GENOMIC DNA]</scope>
    <source>
        <strain evidence="2">WS_11</strain>
    </source>
</reference>
<evidence type="ECO:0000313" key="3">
    <source>
        <dbReference type="Proteomes" id="UP000319771"/>
    </source>
</evidence>
<dbReference type="Proteomes" id="UP000319771">
    <property type="component" value="Unassembled WGS sequence"/>
</dbReference>
<feature type="domain" description="DUF374" evidence="1">
    <location>
        <begin position="63"/>
        <end position="130"/>
    </location>
</feature>
<proteinExistence type="predicted"/>
<dbReference type="SUPFAM" id="SSF69593">
    <property type="entry name" value="Glycerol-3-phosphate (1)-acyltransferase"/>
    <property type="match status" value="1"/>
</dbReference>
<dbReference type="CDD" id="cd07983">
    <property type="entry name" value="LPLAT_DUF374-like"/>
    <property type="match status" value="1"/>
</dbReference>
<accession>A0A538U586</accession>
<name>A0A538U586_UNCEI</name>
<comment type="caution">
    <text evidence="2">The sequence shown here is derived from an EMBL/GenBank/DDBJ whole genome shotgun (WGS) entry which is preliminary data.</text>
</comment>
<dbReference type="Pfam" id="PF04028">
    <property type="entry name" value="DUF374"/>
    <property type="match status" value="1"/>
</dbReference>
<protein>
    <submittedName>
        <fullName evidence="2">DUF374 domain-containing protein</fullName>
    </submittedName>
</protein>
<dbReference type="AlphaFoldDB" id="A0A538U586"/>
<gene>
    <name evidence="2" type="ORF">E6K81_11080</name>
</gene>
<evidence type="ECO:0000259" key="1">
    <source>
        <dbReference type="Pfam" id="PF04028"/>
    </source>
</evidence>
<dbReference type="InterPro" id="IPR007172">
    <property type="entry name" value="DUF374"/>
</dbReference>
<sequence length="224" mass="24768">MTRGRHPWWMPWAAPAAAGLVLLLGATWRVVRLRVHERDAILGRGERCIFAFWHARLLPLVFTHRGRAIAVLISQHRDGELIARIILALGFLTGRGSTTRGGDEGIRDMLNHAEARRLLALTPDGPRGPAERVKPGVVYLASRTGFPVIPVATAARPAWVLGSWDHFRIPWPFARVVIAYGEPIAVPRSLDEAAVEAWRVRIEGGIRELTAEAERLARDGRGAS</sequence>